<dbReference type="SUPFAM" id="SSF54001">
    <property type="entry name" value="Cysteine proteinases"/>
    <property type="match status" value="1"/>
</dbReference>
<dbReference type="PANTHER" id="PTHR10026">
    <property type="entry name" value="CYCLIN"/>
    <property type="match status" value="1"/>
</dbReference>
<evidence type="ECO:0000256" key="2">
    <source>
        <dbReference type="ARBA" id="ARBA00004123"/>
    </source>
</evidence>
<keyword evidence="14" id="KW-0862">Zinc</keyword>
<dbReference type="InterPro" id="IPR043130">
    <property type="entry name" value="CDP-OH_PTrfase_TM_dom"/>
</dbReference>
<dbReference type="InterPro" id="IPR013083">
    <property type="entry name" value="Znf_RING/FYVE/PHD"/>
</dbReference>
<evidence type="ECO:0000256" key="9">
    <source>
        <dbReference type="ARBA" id="ARBA00022723"/>
    </source>
</evidence>
<dbReference type="GO" id="GO:0006357">
    <property type="term" value="P:regulation of transcription by RNA polymerase II"/>
    <property type="evidence" value="ECO:0007669"/>
    <property type="project" value="InterPro"/>
</dbReference>
<dbReference type="EMBL" id="OA882291">
    <property type="protein sequence ID" value="CAD7274482.1"/>
    <property type="molecule type" value="Genomic_DNA"/>
</dbReference>
<keyword evidence="6" id="KW-0597">Phosphoprotein</keyword>
<keyword evidence="15" id="KW-0832">Ubl conjugation</keyword>
<dbReference type="InterPro" id="IPR001394">
    <property type="entry name" value="Peptidase_C19_UCH"/>
</dbReference>
<dbReference type="PROSITE" id="PS50271">
    <property type="entry name" value="ZF_UBP"/>
    <property type="match status" value="1"/>
</dbReference>
<keyword evidence="5" id="KW-1017">Isopeptide bond</keyword>
<dbReference type="PROSITE" id="PS50235">
    <property type="entry name" value="USP_3"/>
    <property type="match status" value="1"/>
</dbReference>
<evidence type="ECO:0000256" key="17">
    <source>
        <dbReference type="ARBA" id="ARBA00023187"/>
    </source>
</evidence>
<evidence type="ECO:0000313" key="29">
    <source>
        <dbReference type="Proteomes" id="UP000678499"/>
    </source>
</evidence>
<dbReference type="InterPro" id="IPR001607">
    <property type="entry name" value="Znf_UBP"/>
</dbReference>
<evidence type="ECO:0000256" key="3">
    <source>
        <dbReference type="ARBA" id="ARBA00009085"/>
    </source>
</evidence>
<evidence type="ECO:0000256" key="7">
    <source>
        <dbReference type="ARBA" id="ARBA00022618"/>
    </source>
</evidence>
<accession>A0A7R9GBB2</accession>
<keyword evidence="19" id="KW-0131">Cell cycle</keyword>
<dbReference type="GO" id="GO:0016538">
    <property type="term" value="F:cyclin-dependent protein serine/threonine kinase regulator activity"/>
    <property type="evidence" value="ECO:0007669"/>
    <property type="project" value="InterPro"/>
</dbReference>
<keyword evidence="13" id="KW-0378">Hydrolase</keyword>
<keyword evidence="16 24" id="KW-0195">Cyclin</keyword>
<dbReference type="GO" id="GO:0005681">
    <property type="term" value="C:spliceosomal complex"/>
    <property type="evidence" value="ECO:0007669"/>
    <property type="project" value="UniProtKB-KW"/>
</dbReference>
<dbReference type="GO" id="GO:0008270">
    <property type="term" value="F:zinc ion binding"/>
    <property type="evidence" value="ECO:0007669"/>
    <property type="project" value="UniProtKB-KW"/>
</dbReference>
<evidence type="ECO:0000256" key="15">
    <source>
        <dbReference type="ARBA" id="ARBA00022843"/>
    </source>
</evidence>
<proteinExistence type="inferred from homology"/>
<comment type="catalytic activity">
    <reaction evidence="1">
        <text>Thiol-dependent hydrolysis of ester, thioester, amide, peptide and isopeptide bonds formed by the C-terminal Gly of ubiquitin (a 76-residue protein attached to proteins as an intracellular targeting signal).</text>
        <dbReference type="EC" id="3.4.19.12"/>
    </reaction>
</comment>
<dbReference type="Pfam" id="PF01066">
    <property type="entry name" value="CDP-OH_P_transf"/>
    <property type="match status" value="1"/>
</dbReference>
<evidence type="ECO:0000256" key="1">
    <source>
        <dbReference type="ARBA" id="ARBA00000707"/>
    </source>
</evidence>
<dbReference type="FunFam" id="3.90.70.10:FF:000030">
    <property type="entry name" value="U4/U6.U5 tri-snRNP-associated protein 2"/>
    <property type="match status" value="1"/>
</dbReference>
<evidence type="ECO:0000256" key="13">
    <source>
        <dbReference type="ARBA" id="ARBA00022801"/>
    </source>
</evidence>
<keyword evidence="8" id="KW-0507">mRNA processing</keyword>
<evidence type="ECO:0000256" key="23">
    <source>
        <dbReference type="PROSITE-ProRule" id="PRU00502"/>
    </source>
</evidence>
<dbReference type="GO" id="GO:0008654">
    <property type="term" value="P:phospholipid biosynthetic process"/>
    <property type="evidence" value="ECO:0007669"/>
    <property type="project" value="InterPro"/>
</dbReference>
<dbReference type="AlphaFoldDB" id="A0A7R9GBB2"/>
<evidence type="ECO:0000256" key="14">
    <source>
        <dbReference type="ARBA" id="ARBA00022833"/>
    </source>
</evidence>
<evidence type="ECO:0000256" key="20">
    <source>
        <dbReference type="ARBA" id="ARBA00064202"/>
    </source>
</evidence>
<dbReference type="CDD" id="cd02669">
    <property type="entry name" value="Peptidase_C19M"/>
    <property type="match status" value="1"/>
</dbReference>
<evidence type="ECO:0000256" key="5">
    <source>
        <dbReference type="ARBA" id="ARBA00022499"/>
    </source>
</evidence>
<dbReference type="OrthoDB" id="10263353at2759"/>
<dbReference type="Gene3D" id="3.90.70.10">
    <property type="entry name" value="Cysteine proteinases"/>
    <property type="match status" value="1"/>
</dbReference>
<dbReference type="Pfam" id="PF02984">
    <property type="entry name" value="Cyclin_C"/>
    <property type="match status" value="1"/>
</dbReference>
<protein>
    <recommendedName>
        <fullName evidence="21">Ubiquitin carboxyl-terminal hydrolase 39</fullName>
        <ecNumber evidence="4">3.4.19.12</ecNumber>
    </recommendedName>
    <alternativeName>
        <fullName evidence="22">U4/U6.U5 tri-snRNP-associated 65 kDa protein</fullName>
    </alternativeName>
</protein>
<evidence type="ECO:0000256" key="12">
    <source>
        <dbReference type="ARBA" id="ARBA00022786"/>
    </source>
</evidence>
<evidence type="ECO:0000256" key="10">
    <source>
        <dbReference type="ARBA" id="ARBA00022728"/>
    </source>
</evidence>
<sequence>MWSLLRPSVVLARRWSSKQQIESTCALTPLQHWRSARRGHPVNGSCSAEENSEVLGFLRAAKIRLQASQVRVQARTLLLLLRRRKDALGDALRSTIQNRHPHHRPRIAVVLRENIWTLPNVLCWSRIAAAPYLGHLIVQHDYTPALWLFLLAGLSDVADGLIARSFPGQKTQFGSFLDPAADKVLAACTFLPLAIVGLIPWYLALVILGRDACLVAAAVYVRYKSLPSPVTLVRFFEASRVTAQLKPTYLSKANTGIQVSLVIATLLAHSSMVVSLHDYLPHFCLICRVYQRHCAAMHEKKEEQEELGSGQEVKTESETDKAVKRETDILDEKDDKQNDPVSIAKSRIRSRIGRPEASMRRRGDLAVVEARECPYLDTINRHVLDFDFEKLCSVSLSRINVYACLVCGKYFQGRGQGTHAYTHSVAEGEHRMFLNLSTLKFYCLPDNYEIKDSSLDDIKYVLNPTFTKEAIQALDRNEKLSRSVDGSVYLPGIVGLNNIKANDYCNVVLQAMSHVQPVRDYFLREDNYAAVNKVPGDILPTLSQRFGELLRKLWNPRNFKAHVSPHEMLQAVVLCSKKRFQITQQGDAVAFLTWFLNALHAALGGGAGRRRHSSVLHRAFQGRMRVHTRRVPPLELDQKAKDQLLQTAEYQETSEEQPFLFLTADLPPPPLFADAQKETIIPQVNFYALMSKFNGKTEKEYHTYKENFIKRYELVRLPRYIIICYKRFTKNNFFVEKNPTIVNFPITGMDFGDFLSPEARKLHDTTTYDLLANIVHDGGPQAGTYRVHILHKGTGKWYELQDLHVKDILPQMITLTEAYIQLRGHTPTILEGHTWKEEEQFRREGAKFLLDLSSKIGLVYSTVATGVVYFHRFYMFQSFDKFPKFVTACSCLFLAGKVEETPKKCRDLIRATRELLKEKPEYEASSAEILNEFGLHPEREIMTMERVLLQTFKFDLQVDHPYQFLLKYVKTFASDQSRLEGLVQMAWTFVNDSLVTTLCLQWEPEILAVAMIYLAVKLKKMQVEDNWWSQFVSDVSRETLDKICHLLLDVYQTVGHDSSGESRSNEFLGVRL</sequence>
<dbReference type="GO" id="GO:0016020">
    <property type="term" value="C:membrane"/>
    <property type="evidence" value="ECO:0007669"/>
    <property type="project" value="InterPro"/>
</dbReference>
<evidence type="ECO:0000256" key="21">
    <source>
        <dbReference type="ARBA" id="ARBA00071645"/>
    </source>
</evidence>
<evidence type="ECO:0000256" key="22">
    <source>
        <dbReference type="ARBA" id="ARBA00079185"/>
    </source>
</evidence>
<reference evidence="28" key="1">
    <citation type="submission" date="2020-11" db="EMBL/GenBank/DDBJ databases">
        <authorList>
            <person name="Tran Van P."/>
        </authorList>
    </citation>
    <scope>NUCLEOTIDE SEQUENCE</scope>
</reference>
<dbReference type="EC" id="3.4.19.12" evidence="4"/>
<comment type="similarity">
    <text evidence="24">Belongs to the cyclin family.</text>
</comment>
<evidence type="ECO:0000256" key="24">
    <source>
        <dbReference type="RuleBase" id="RU000383"/>
    </source>
</evidence>
<evidence type="ECO:0000259" key="27">
    <source>
        <dbReference type="PROSITE" id="PS50271"/>
    </source>
</evidence>
<keyword evidence="18" id="KW-0539">Nucleus</keyword>
<feature type="compositionally biased region" description="Basic and acidic residues" evidence="25">
    <location>
        <begin position="313"/>
        <end position="338"/>
    </location>
</feature>
<dbReference type="InterPro" id="IPR013763">
    <property type="entry name" value="Cyclin-like_dom"/>
</dbReference>
<dbReference type="Pfam" id="PF00134">
    <property type="entry name" value="Cyclin_N"/>
    <property type="match status" value="1"/>
</dbReference>
<name>A0A7R9GBB2_9CRUS</name>
<evidence type="ECO:0000256" key="25">
    <source>
        <dbReference type="SAM" id="MobiDB-lite"/>
    </source>
</evidence>
<dbReference type="Gene3D" id="1.20.120.1760">
    <property type="match status" value="1"/>
</dbReference>
<comment type="subcellular location">
    <subcellularLocation>
        <location evidence="2">Nucleus</location>
    </subcellularLocation>
</comment>
<dbReference type="InterPro" id="IPR006671">
    <property type="entry name" value="Cyclin_N"/>
</dbReference>
<dbReference type="InterPro" id="IPR043198">
    <property type="entry name" value="Cyclin/Ssn8"/>
</dbReference>
<evidence type="ECO:0000256" key="6">
    <source>
        <dbReference type="ARBA" id="ARBA00022553"/>
    </source>
</evidence>
<feature type="domain" description="UBP-type" evidence="27">
    <location>
        <begin position="371"/>
        <end position="469"/>
    </location>
</feature>
<keyword evidence="17" id="KW-0508">mRNA splicing</keyword>
<keyword evidence="11 23" id="KW-0863">Zinc-finger</keyword>
<keyword evidence="29" id="KW-1185">Reference proteome</keyword>
<dbReference type="Proteomes" id="UP000678499">
    <property type="component" value="Unassembled WGS sequence"/>
</dbReference>
<feature type="region of interest" description="Disordered" evidence="25">
    <location>
        <begin position="302"/>
        <end position="345"/>
    </location>
</feature>
<dbReference type="SUPFAM" id="SSF47954">
    <property type="entry name" value="Cyclin-like"/>
    <property type="match status" value="2"/>
</dbReference>
<dbReference type="Pfam" id="PF00443">
    <property type="entry name" value="UCH"/>
    <property type="match status" value="1"/>
</dbReference>
<organism evidence="28">
    <name type="scientific">Notodromas monacha</name>
    <dbReference type="NCBI Taxonomy" id="399045"/>
    <lineage>
        <taxon>Eukaryota</taxon>
        <taxon>Metazoa</taxon>
        <taxon>Ecdysozoa</taxon>
        <taxon>Arthropoda</taxon>
        <taxon>Crustacea</taxon>
        <taxon>Oligostraca</taxon>
        <taxon>Ostracoda</taxon>
        <taxon>Podocopa</taxon>
        <taxon>Podocopida</taxon>
        <taxon>Cypridocopina</taxon>
        <taxon>Cypridoidea</taxon>
        <taxon>Cyprididae</taxon>
        <taxon>Notodromas</taxon>
    </lineage>
</organism>
<evidence type="ECO:0000256" key="18">
    <source>
        <dbReference type="ARBA" id="ARBA00023242"/>
    </source>
</evidence>
<dbReference type="GO" id="GO:0004843">
    <property type="term" value="F:cysteine-type deubiquitinase activity"/>
    <property type="evidence" value="ECO:0007669"/>
    <property type="project" value="UniProtKB-EC"/>
</dbReference>
<dbReference type="SUPFAM" id="SSF57850">
    <property type="entry name" value="RING/U-box"/>
    <property type="match status" value="1"/>
</dbReference>
<dbReference type="GO" id="GO:0051301">
    <property type="term" value="P:cell division"/>
    <property type="evidence" value="ECO:0007669"/>
    <property type="project" value="UniProtKB-KW"/>
</dbReference>
<dbReference type="Pfam" id="PF02148">
    <property type="entry name" value="zf-UBP"/>
    <property type="match status" value="1"/>
</dbReference>
<evidence type="ECO:0000256" key="19">
    <source>
        <dbReference type="ARBA" id="ARBA00023306"/>
    </source>
</evidence>
<keyword evidence="12" id="KW-0833">Ubl conjugation pathway</keyword>
<feature type="domain" description="USP" evidence="26">
    <location>
        <begin position="494"/>
        <end position="826"/>
    </location>
</feature>
<dbReference type="EMBL" id="CAJPEX010000254">
    <property type="protein sequence ID" value="CAG0914634.1"/>
    <property type="molecule type" value="Genomic_DNA"/>
</dbReference>
<dbReference type="CDD" id="cd20531">
    <property type="entry name" value="CYCLIN_CCNK_rpt2"/>
    <property type="match status" value="1"/>
</dbReference>
<dbReference type="InterPro" id="IPR038765">
    <property type="entry name" value="Papain-like_cys_pep_sf"/>
</dbReference>
<dbReference type="GO" id="GO:0016579">
    <property type="term" value="P:protein deubiquitination"/>
    <property type="evidence" value="ECO:0007669"/>
    <property type="project" value="InterPro"/>
</dbReference>
<dbReference type="InterPro" id="IPR004367">
    <property type="entry name" value="Cyclin_C-dom"/>
</dbReference>
<comment type="subunit">
    <text evidence="20">The U4/U6-U5 tri-snRNP complex is a building block of the precatalytic spliceosome (spliceosome B complex). Component of the U4/U6-U5 tri-snRNP complex composed of the U4, U6 and U5 snRNAs and at least PRPF3, PRPF4, PRPF6, PRPF8, PRPF31, SNRNP200, TXNL4A, SNRNP40, SNRPB, SNRPD1, SNRPD2, SNRPD3, SNRPE, SNRPF, SNRPG, DDX23, CD2BP2, PPIH, SNU13, EFTUD2, SART1 and USP39, plus LSM2, LSM3, LSM4, LSM5, LSM6, LSM7 and LSM8.</text>
</comment>
<dbReference type="InterPro" id="IPR028889">
    <property type="entry name" value="USP"/>
</dbReference>
<keyword evidence="9" id="KW-0479">Metal-binding</keyword>
<evidence type="ECO:0000256" key="4">
    <source>
        <dbReference type="ARBA" id="ARBA00012759"/>
    </source>
</evidence>
<keyword evidence="10" id="KW-0747">Spliceosome</keyword>
<comment type="similarity">
    <text evidence="3">Belongs to the peptidase C19 family.</text>
</comment>
<evidence type="ECO:0000259" key="26">
    <source>
        <dbReference type="PROSITE" id="PS50235"/>
    </source>
</evidence>
<evidence type="ECO:0000256" key="8">
    <source>
        <dbReference type="ARBA" id="ARBA00022664"/>
    </source>
</evidence>
<dbReference type="FunFam" id="3.30.40.10:FF:000068">
    <property type="entry name" value="U4/U6.U5 tri-snRNP-associated protein 2"/>
    <property type="match status" value="1"/>
</dbReference>
<evidence type="ECO:0000256" key="16">
    <source>
        <dbReference type="ARBA" id="ARBA00023127"/>
    </source>
</evidence>
<dbReference type="SMART" id="SM00290">
    <property type="entry name" value="ZnF_UBP"/>
    <property type="match status" value="1"/>
</dbReference>
<dbReference type="GO" id="GO:0000245">
    <property type="term" value="P:spliceosomal complex assembly"/>
    <property type="evidence" value="ECO:0007669"/>
    <property type="project" value="InterPro"/>
</dbReference>
<dbReference type="Gene3D" id="1.10.472.10">
    <property type="entry name" value="Cyclin-like"/>
    <property type="match status" value="2"/>
</dbReference>
<evidence type="ECO:0000313" key="28">
    <source>
        <dbReference type="EMBL" id="CAD7274482.1"/>
    </source>
</evidence>
<dbReference type="GO" id="GO:0016780">
    <property type="term" value="F:phosphotransferase activity, for other substituted phosphate groups"/>
    <property type="evidence" value="ECO:0007669"/>
    <property type="project" value="InterPro"/>
</dbReference>
<dbReference type="SMART" id="SM00385">
    <property type="entry name" value="CYCLIN"/>
    <property type="match status" value="2"/>
</dbReference>
<dbReference type="InterPro" id="IPR036915">
    <property type="entry name" value="Cyclin-like_sf"/>
</dbReference>
<evidence type="ECO:0000256" key="11">
    <source>
        <dbReference type="ARBA" id="ARBA00022771"/>
    </source>
</evidence>
<keyword evidence="7" id="KW-0132">Cell division</keyword>
<gene>
    <name evidence="28" type="ORF">NMOB1V02_LOCUS2313</name>
</gene>
<dbReference type="InterPro" id="IPR000462">
    <property type="entry name" value="CDP-OH_P_trans"/>
</dbReference>
<dbReference type="InterPro" id="IPR033809">
    <property type="entry name" value="USP39"/>
</dbReference>
<dbReference type="Gene3D" id="3.30.40.10">
    <property type="entry name" value="Zinc/RING finger domain, C3HC4 (zinc finger)"/>
    <property type="match status" value="1"/>
</dbReference>